<accession>A0A0M3HKD3</accession>
<protein>
    <submittedName>
        <fullName evidence="2">Ketoacyl_synth_N domain-containing protein</fullName>
    </submittedName>
</protein>
<keyword evidence="1" id="KW-1185">Reference proteome</keyword>
<sequence length="95" mass="11337">MLTFISISTLFIFYNSRPLKFYLFCFLPSTFMNCKSIGQVEIFRDYTCAFQAQRILGINFKNPQRSLIEMCYDMIERGILPKKRKYRGRPQLQNS</sequence>
<reference evidence="2" key="1">
    <citation type="submission" date="2017-02" db="UniProtKB">
        <authorList>
            <consortium name="WormBaseParasite"/>
        </authorList>
    </citation>
    <scope>IDENTIFICATION</scope>
</reference>
<evidence type="ECO:0000313" key="1">
    <source>
        <dbReference type="Proteomes" id="UP000036681"/>
    </source>
</evidence>
<dbReference type="Proteomes" id="UP000036681">
    <property type="component" value="Unplaced"/>
</dbReference>
<organism evidence="1 2">
    <name type="scientific">Ascaris lumbricoides</name>
    <name type="common">Giant roundworm</name>
    <dbReference type="NCBI Taxonomy" id="6252"/>
    <lineage>
        <taxon>Eukaryota</taxon>
        <taxon>Metazoa</taxon>
        <taxon>Ecdysozoa</taxon>
        <taxon>Nematoda</taxon>
        <taxon>Chromadorea</taxon>
        <taxon>Rhabditida</taxon>
        <taxon>Spirurina</taxon>
        <taxon>Ascaridomorpha</taxon>
        <taxon>Ascaridoidea</taxon>
        <taxon>Ascarididae</taxon>
        <taxon>Ascaris</taxon>
    </lineage>
</organism>
<proteinExistence type="predicted"/>
<dbReference type="AlphaFoldDB" id="A0A0M3HKD3"/>
<name>A0A0M3HKD3_ASCLU</name>
<evidence type="ECO:0000313" key="2">
    <source>
        <dbReference type="WBParaSite" id="ALUE_0000197801-mRNA-1"/>
    </source>
</evidence>
<dbReference type="WBParaSite" id="ALUE_0000197801-mRNA-1">
    <property type="protein sequence ID" value="ALUE_0000197801-mRNA-1"/>
    <property type="gene ID" value="ALUE_0000197801"/>
</dbReference>